<keyword evidence="3" id="KW-1185">Reference proteome</keyword>
<evidence type="ECO:0000256" key="1">
    <source>
        <dbReference type="SAM" id="MobiDB-lite"/>
    </source>
</evidence>
<name>A0A3P7JBV8_STRVU</name>
<sequence length="335" mass="37264">MLCFLAPAIGSNSKVGVDIQALLCKLFEERTDRSTMNKSVSQDLPTIKGGNPSEASSQPSQIKSPQVKSSTSRASQSSGGMSDVKKLEQLQAKKVSSEAKDESTDVGNTKEKLEDHKLMKETVVKVDPTKPLSKEVNLARSSSMCLCEAKDKYLAEEDCAEESSYAIYSDVTSAFAPIPKQKESGFLSPLRLKEDDTQSDSKKFTKKSNKRTKAARKESLFKKLKPRKIYRPLWERTLSPGLTPTRYRLLLILIQSRFCTCDLIGIISTRASLIGGACASFLAAGHPLLLATKRLPHVVVMLERCRFWFYIFLISKFNMRLGSPTNSFDVSQRCK</sequence>
<dbReference type="AlphaFoldDB" id="A0A3P7JBV8"/>
<feature type="compositionally biased region" description="Polar residues" evidence="1">
    <location>
        <begin position="53"/>
        <end position="68"/>
    </location>
</feature>
<dbReference type="EMBL" id="UYYB01120689">
    <property type="protein sequence ID" value="VDM83030.1"/>
    <property type="molecule type" value="Genomic_DNA"/>
</dbReference>
<gene>
    <name evidence="2" type="ORF">SVUK_LOCUS18028</name>
</gene>
<organism evidence="2 3">
    <name type="scientific">Strongylus vulgaris</name>
    <name type="common">Blood worm</name>
    <dbReference type="NCBI Taxonomy" id="40348"/>
    <lineage>
        <taxon>Eukaryota</taxon>
        <taxon>Metazoa</taxon>
        <taxon>Ecdysozoa</taxon>
        <taxon>Nematoda</taxon>
        <taxon>Chromadorea</taxon>
        <taxon>Rhabditida</taxon>
        <taxon>Rhabditina</taxon>
        <taxon>Rhabditomorpha</taxon>
        <taxon>Strongyloidea</taxon>
        <taxon>Strongylidae</taxon>
        <taxon>Strongylus</taxon>
    </lineage>
</organism>
<feature type="compositionally biased region" description="Low complexity" evidence="1">
    <location>
        <begin position="69"/>
        <end position="82"/>
    </location>
</feature>
<accession>A0A3P7JBV8</accession>
<dbReference type="Proteomes" id="UP000270094">
    <property type="component" value="Unassembled WGS sequence"/>
</dbReference>
<proteinExistence type="predicted"/>
<evidence type="ECO:0000313" key="3">
    <source>
        <dbReference type="Proteomes" id="UP000270094"/>
    </source>
</evidence>
<dbReference type="OrthoDB" id="10666247at2759"/>
<evidence type="ECO:0000313" key="2">
    <source>
        <dbReference type="EMBL" id="VDM83030.1"/>
    </source>
</evidence>
<feature type="compositionally biased region" description="Basic and acidic residues" evidence="1">
    <location>
        <begin position="95"/>
        <end position="110"/>
    </location>
</feature>
<protein>
    <submittedName>
        <fullName evidence="2">Uncharacterized protein</fullName>
    </submittedName>
</protein>
<reference evidence="2 3" key="1">
    <citation type="submission" date="2018-11" db="EMBL/GenBank/DDBJ databases">
        <authorList>
            <consortium name="Pathogen Informatics"/>
        </authorList>
    </citation>
    <scope>NUCLEOTIDE SEQUENCE [LARGE SCALE GENOMIC DNA]</scope>
</reference>
<feature type="region of interest" description="Disordered" evidence="1">
    <location>
        <begin position="34"/>
        <end position="110"/>
    </location>
</feature>